<dbReference type="InterPro" id="IPR038636">
    <property type="entry name" value="Wzi_sf"/>
</dbReference>
<proteinExistence type="predicted"/>
<accession>A0A4Q5K961</accession>
<feature type="chain" id="PRO_5020729937" evidence="1">
    <location>
        <begin position="23"/>
        <end position="496"/>
    </location>
</feature>
<evidence type="ECO:0000256" key="1">
    <source>
        <dbReference type="SAM" id="SignalP"/>
    </source>
</evidence>
<sequence>MNKPLRVISLLSTFLFGSVANAAPWIEPNDLHLRADIQLLANAGVITVPITTYPLMWDGIINNIKANSGNVESGMVSDAVRRVQAAFSQSQNTNVKFEIGGATEPVRFQHFGSPVREQGEATAAVTDSGSWWSYNLEATYSYDAPNDEEVRLDGSYIAAIWGNWVFSAGYQEQWYGPGWDTTLLKSTNARPLPGLSLTRHNPEAFDVPVLEWLGPWTMTTGVSQMDDERYMDDTLLWTFRGTIKPHPNFEFGVSRAAQLCGNNPESGYEKSCNLDTWWRMFTGDTNVWSGENPANQLASVDARWGDTFNGVPYSLYWESMGEDAFRIDRFPPFQAKSYLYGADVSYQYANQSITTFFEYSETMPSCNSVYGCAYEHSAYKTGYRYNKRVMGSTYDNDANTYTLGFIGFAHKTGHRWKANVRYLELNKDNLNKSDGHGGNQVTPIAENAWNMDVSYLFPISIGEIELAAEYTHSEYPASSQKDDNNLAAWGNWTHRF</sequence>
<evidence type="ECO:0000313" key="3">
    <source>
        <dbReference type="Proteomes" id="UP000293465"/>
    </source>
</evidence>
<dbReference type="AlphaFoldDB" id="A0A4Q5K961"/>
<keyword evidence="1" id="KW-0732">Signal</keyword>
<dbReference type="Pfam" id="PF14052">
    <property type="entry name" value="Caps_assemb_Wzi"/>
    <property type="match status" value="1"/>
</dbReference>
<dbReference type="OrthoDB" id="101884at2"/>
<evidence type="ECO:0000313" key="2">
    <source>
        <dbReference type="EMBL" id="RYU41523.1"/>
    </source>
</evidence>
<gene>
    <name evidence="2" type="ORF">ERW49_18665</name>
</gene>
<organism evidence="2 3">
    <name type="scientific">Aliivibrio finisterrensis</name>
    <dbReference type="NCBI Taxonomy" id="511998"/>
    <lineage>
        <taxon>Bacteria</taxon>
        <taxon>Pseudomonadati</taxon>
        <taxon>Pseudomonadota</taxon>
        <taxon>Gammaproteobacteria</taxon>
        <taxon>Vibrionales</taxon>
        <taxon>Vibrionaceae</taxon>
        <taxon>Aliivibrio</taxon>
    </lineage>
</organism>
<dbReference type="EMBL" id="SEZJ01000029">
    <property type="protein sequence ID" value="RYU41523.1"/>
    <property type="molecule type" value="Genomic_DNA"/>
</dbReference>
<protein>
    <submittedName>
        <fullName evidence="2">Capsule assembly Wzi family protein</fullName>
    </submittedName>
</protein>
<dbReference type="GeneID" id="56277087"/>
<dbReference type="RefSeq" id="WP_130088368.1">
    <property type="nucleotide sequence ID" value="NZ_SEZJ01000029.1"/>
</dbReference>
<reference evidence="2 3" key="1">
    <citation type="submission" date="2019-02" db="EMBL/GenBank/DDBJ databases">
        <title>Genome sequences of Aliivibrio finisterrensis strains from farmed Atlantic salmon.</title>
        <authorList>
            <person name="Bowman J.P."/>
        </authorList>
    </citation>
    <scope>NUCLEOTIDE SEQUENCE [LARGE SCALE GENOMIC DNA]</scope>
    <source>
        <strain evidence="2 3">A32</strain>
    </source>
</reference>
<name>A0A4Q5K961_9GAMM</name>
<feature type="signal peptide" evidence="1">
    <location>
        <begin position="1"/>
        <end position="22"/>
    </location>
</feature>
<comment type="caution">
    <text evidence="2">The sequence shown here is derived from an EMBL/GenBank/DDBJ whole genome shotgun (WGS) entry which is preliminary data.</text>
</comment>
<dbReference type="Proteomes" id="UP000293465">
    <property type="component" value="Unassembled WGS sequence"/>
</dbReference>
<dbReference type="InterPro" id="IPR026950">
    <property type="entry name" value="Caps_assemb_Wzi"/>
</dbReference>
<dbReference type="Gene3D" id="2.40.160.130">
    <property type="entry name" value="Capsule assembly protein Wzi"/>
    <property type="match status" value="1"/>
</dbReference>